<dbReference type="KEGG" id="mcee:MCEL_00800"/>
<name>A0A7I7RD38_MYCCF</name>
<evidence type="ECO:0000313" key="2">
    <source>
        <dbReference type="Proteomes" id="UP000466431"/>
    </source>
</evidence>
<reference evidence="1 2" key="1">
    <citation type="journal article" date="2019" name="Emerg. Microbes Infect.">
        <title>Comprehensive subspecies identification of 175 nontuberculous mycobacteria species based on 7547 genomic profiles.</title>
        <authorList>
            <person name="Matsumoto Y."/>
            <person name="Kinjo T."/>
            <person name="Motooka D."/>
            <person name="Nabeya D."/>
            <person name="Jung N."/>
            <person name="Uechi K."/>
            <person name="Horii T."/>
            <person name="Iida T."/>
            <person name="Fujita J."/>
            <person name="Nakamura S."/>
        </authorList>
    </citation>
    <scope>NUCLEOTIDE SEQUENCE [LARGE SCALE GENOMIC DNA]</scope>
    <source>
        <strain evidence="1 2">JCM 18439</strain>
    </source>
</reference>
<dbReference type="EMBL" id="AP022591">
    <property type="protein sequence ID" value="BBY41785.1"/>
    <property type="molecule type" value="Genomic_DNA"/>
</dbReference>
<dbReference type="AlphaFoldDB" id="A0A7I7RD38"/>
<organism evidence="1 2">
    <name type="scientific">Mycolicibacterium celeriflavum</name>
    <name type="common">Mycobacterium celeriflavum</name>
    <dbReference type="NCBI Taxonomy" id="1249101"/>
    <lineage>
        <taxon>Bacteria</taxon>
        <taxon>Bacillati</taxon>
        <taxon>Actinomycetota</taxon>
        <taxon>Actinomycetes</taxon>
        <taxon>Mycobacteriales</taxon>
        <taxon>Mycobacteriaceae</taxon>
        <taxon>Mycolicibacterium</taxon>
    </lineage>
</organism>
<accession>A0A7I7RD38</accession>
<proteinExistence type="predicted"/>
<evidence type="ECO:0000313" key="1">
    <source>
        <dbReference type="EMBL" id="BBY41785.1"/>
    </source>
</evidence>
<sequence>MTTEFAQLPNLDEDRSLVALLSFVLTSLPDDNVLTRLLAAVPEVSAIVIADIHPLYTATHPRYSFSLSEEGDFDLMPRAVFPDILADALKEAGFERQSEHLVRKPEKENPYAFVHTFVSNSRGASHTGDLTVETEIPPPLENDLSDHILRAEGRKYEALRREFPAPGDERTRQMYSIVNRVRVIAAAAAASAAAYAETFLRSNGQGDRIVGMALVQGALLTDQFADIVGIYRSSQSAFEEIQALQTLQAIADRLQLDQRLEAVKAIEIKQADQSGRYAGGLGPIPLLTDQILEAMRPPPGS</sequence>
<protein>
    <submittedName>
        <fullName evidence="1">Uncharacterized protein</fullName>
    </submittedName>
</protein>
<keyword evidence="2" id="KW-1185">Reference proteome</keyword>
<dbReference type="Proteomes" id="UP000466431">
    <property type="component" value="Chromosome"/>
</dbReference>
<gene>
    <name evidence="1" type="ORF">MCEL_00800</name>
</gene>